<accession>A0ABS5AKH7</accession>
<evidence type="ECO:0000313" key="2">
    <source>
        <dbReference type="Proteomes" id="UP001519363"/>
    </source>
</evidence>
<reference evidence="1 2" key="1">
    <citation type="submission" date="2021-03" db="EMBL/GenBank/DDBJ databases">
        <title>Sequencing the genomes of 1000 actinobacteria strains.</title>
        <authorList>
            <person name="Klenk H.-P."/>
        </authorList>
    </citation>
    <scope>NUCLEOTIDE SEQUENCE [LARGE SCALE GENOMIC DNA]</scope>
    <source>
        <strain evidence="1 2">DSM 44580</strain>
    </source>
</reference>
<dbReference type="Proteomes" id="UP001519363">
    <property type="component" value="Unassembled WGS sequence"/>
</dbReference>
<proteinExistence type="predicted"/>
<dbReference type="EMBL" id="JAGIOO010000001">
    <property type="protein sequence ID" value="MBP2477082.1"/>
    <property type="molecule type" value="Genomic_DNA"/>
</dbReference>
<protein>
    <submittedName>
        <fullName evidence="1">Uncharacterized protein</fullName>
    </submittedName>
</protein>
<name>A0ABS5AKH7_9PSEU</name>
<keyword evidence="2" id="KW-1185">Reference proteome</keyword>
<evidence type="ECO:0000313" key="1">
    <source>
        <dbReference type="EMBL" id="MBP2477082.1"/>
    </source>
</evidence>
<sequence>MHTDVRGRTATDVARTAKELLGERFSSDSFVYVMMRAFDVEFHAACDASRWHEFASGPRSLSDDDLEVLLRPWLADRCSA</sequence>
<organism evidence="1 2">
    <name type="scientific">Crossiella equi</name>
    <dbReference type="NCBI Taxonomy" id="130796"/>
    <lineage>
        <taxon>Bacteria</taxon>
        <taxon>Bacillati</taxon>
        <taxon>Actinomycetota</taxon>
        <taxon>Actinomycetes</taxon>
        <taxon>Pseudonocardiales</taxon>
        <taxon>Pseudonocardiaceae</taxon>
        <taxon>Crossiella</taxon>
    </lineage>
</organism>
<dbReference type="RefSeq" id="WP_245372899.1">
    <property type="nucleotide sequence ID" value="NZ_JAGIOO010000001.1"/>
</dbReference>
<comment type="caution">
    <text evidence="1">The sequence shown here is derived from an EMBL/GenBank/DDBJ whole genome shotgun (WGS) entry which is preliminary data.</text>
</comment>
<gene>
    <name evidence="1" type="ORF">JOF53_005954</name>
</gene>